<evidence type="ECO:0000313" key="2">
    <source>
        <dbReference type="Proteomes" id="UP000011115"/>
    </source>
</evidence>
<dbReference type="AlphaFoldDB" id="M1AA43"/>
<evidence type="ECO:0000313" key="1">
    <source>
        <dbReference type="EnsemblPlants" id="PGSC0003DMT400018152"/>
    </source>
</evidence>
<organism evidence="1 2">
    <name type="scientific">Solanum tuberosum</name>
    <name type="common">Potato</name>
    <dbReference type="NCBI Taxonomy" id="4113"/>
    <lineage>
        <taxon>Eukaryota</taxon>
        <taxon>Viridiplantae</taxon>
        <taxon>Streptophyta</taxon>
        <taxon>Embryophyta</taxon>
        <taxon>Tracheophyta</taxon>
        <taxon>Spermatophyta</taxon>
        <taxon>Magnoliopsida</taxon>
        <taxon>eudicotyledons</taxon>
        <taxon>Gunneridae</taxon>
        <taxon>Pentapetalae</taxon>
        <taxon>asterids</taxon>
        <taxon>lamiids</taxon>
        <taxon>Solanales</taxon>
        <taxon>Solanaceae</taxon>
        <taxon>Solanoideae</taxon>
        <taxon>Solaneae</taxon>
        <taxon>Solanum</taxon>
    </lineage>
</organism>
<dbReference type="InParanoid" id="M1AA43"/>
<reference evidence="2" key="1">
    <citation type="journal article" date="2011" name="Nature">
        <title>Genome sequence and analysis of the tuber crop potato.</title>
        <authorList>
            <consortium name="The Potato Genome Sequencing Consortium"/>
        </authorList>
    </citation>
    <scope>NUCLEOTIDE SEQUENCE [LARGE SCALE GENOMIC DNA]</scope>
    <source>
        <strain evidence="2">cv. DM1-3 516 R44</strain>
    </source>
</reference>
<accession>M1AA43</accession>
<reference evidence="1" key="2">
    <citation type="submission" date="2015-06" db="UniProtKB">
        <authorList>
            <consortium name="EnsemblPlants"/>
        </authorList>
    </citation>
    <scope>IDENTIFICATION</scope>
    <source>
        <strain evidence="1">DM1-3 516 R44</strain>
    </source>
</reference>
<dbReference type="Proteomes" id="UP000011115">
    <property type="component" value="Unassembled WGS sequence"/>
</dbReference>
<dbReference type="PANTHER" id="PTHR36264">
    <property type="entry name" value="SET DOMAIN-CONTAINING PROTEIN"/>
    <property type="match status" value="1"/>
</dbReference>
<dbReference type="HOGENOM" id="CLU_2692622_0_0_1"/>
<dbReference type="Gramene" id="PGSC0003DMT400018152">
    <property type="protein sequence ID" value="PGSC0003DMT400018152"/>
    <property type="gene ID" value="PGSC0003DMG400007042"/>
</dbReference>
<name>M1AA43_SOLTU</name>
<keyword evidence="2" id="KW-1185">Reference proteome</keyword>
<dbReference type="PaxDb" id="4113-PGSC0003DMT400018152"/>
<dbReference type="EnsemblPlants" id="PGSC0003DMT400018152">
    <property type="protein sequence ID" value="PGSC0003DMT400018152"/>
    <property type="gene ID" value="PGSC0003DMG400007042"/>
</dbReference>
<dbReference type="PANTHER" id="PTHR36264:SF3">
    <property type="entry name" value="TF-B3 DOMAIN-CONTAINING PROTEIN"/>
    <property type="match status" value="1"/>
</dbReference>
<proteinExistence type="predicted"/>
<sequence>MSTFFYNIFLEEEEEEAAWPKIELENPWQIKIKITSYEVEAGVLLIPYIKMFGPGQIFGERVQGVCSSVGCNRE</sequence>
<protein>
    <submittedName>
        <fullName evidence="1">Uncharacterized protein</fullName>
    </submittedName>
</protein>